<sequence length="76" mass="8635">MRLKWNSGARRRRWTRTYAVRLKAPWQEIGALRLRSLCFVVSTAESVNVWAITLSGELVCRLGVSISNPAVRTCTD</sequence>
<organism evidence="1 2">
    <name type="scientific">Dibothriocephalus latus</name>
    <name type="common">Fish tapeworm</name>
    <name type="synonym">Diphyllobothrium latum</name>
    <dbReference type="NCBI Taxonomy" id="60516"/>
    <lineage>
        <taxon>Eukaryota</taxon>
        <taxon>Metazoa</taxon>
        <taxon>Spiralia</taxon>
        <taxon>Lophotrochozoa</taxon>
        <taxon>Platyhelminthes</taxon>
        <taxon>Cestoda</taxon>
        <taxon>Eucestoda</taxon>
        <taxon>Diphyllobothriidea</taxon>
        <taxon>Diphyllobothriidae</taxon>
        <taxon>Dibothriocephalus</taxon>
    </lineage>
</organism>
<dbReference type="OrthoDB" id="72441at2759"/>
<dbReference type="EMBL" id="UYRU01075146">
    <property type="protein sequence ID" value="VDN25497.1"/>
    <property type="molecule type" value="Genomic_DNA"/>
</dbReference>
<gene>
    <name evidence="1" type="ORF">DILT_LOCUS14628</name>
</gene>
<dbReference type="Proteomes" id="UP000281553">
    <property type="component" value="Unassembled WGS sequence"/>
</dbReference>
<dbReference type="AlphaFoldDB" id="A0A3P7MR26"/>
<reference evidence="1 2" key="1">
    <citation type="submission" date="2018-11" db="EMBL/GenBank/DDBJ databases">
        <authorList>
            <consortium name="Pathogen Informatics"/>
        </authorList>
    </citation>
    <scope>NUCLEOTIDE SEQUENCE [LARGE SCALE GENOMIC DNA]</scope>
</reference>
<keyword evidence="2" id="KW-1185">Reference proteome</keyword>
<accession>A0A3P7MR26</accession>
<proteinExistence type="predicted"/>
<dbReference type="Pfam" id="PF06462">
    <property type="entry name" value="Hyd_WA"/>
    <property type="match status" value="1"/>
</dbReference>
<dbReference type="InterPro" id="IPR006624">
    <property type="entry name" value="Beta-propeller_rpt_TECPR"/>
</dbReference>
<protein>
    <submittedName>
        <fullName evidence="1">Uncharacterized protein</fullName>
    </submittedName>
</protein>
<name>A0A3P7MR26_DIBLA</name>
<evidence type="ECO:0000313" key="2">
    <source>
        <dbReference type="Proteomes" id="UP000281553"/>
    </source>
</evidence>
<evidence type="ECO:0000313" key="1">
    <source>
        <dbReference type="EMBL" id="VDN25497.1"/>
    </source>
</evidence>